<dbReference type="RefSeq" id="WP_147333002.1">
    <property type="nucleotide sequence ID" value="NZ_CP011509.1"/>
</dbReference>
<evidence type="ECO:0000313" key="2">
    <source>
        <dbReference type="EMBL" id="REG29894.1"/>
    </source>
</evidence>
<evidence type="ECO:0000256" key="1">
    <source>
        <dbReference type="SAM" id="MobiDB-lite"/>
    </source>
</evidence>
<dbReference type="Proteomes" id="UP000256345">
    <property type="component" value="Unassembled WGS sequence"/>
</dbReference>
<organism evidence="2 3">
    <name type="scientific">Archangium gephyra</name>
    <dbReference type="NCBI Taxonomy" id="48"/>
    <lineage>
        <taxon>Bacteria</taxon>
        <taxon>Pseudomonadati</taxon>
        <taxon>Myxococcota</taxon>
        <taxon>Myxococcia</taxon>
        <taxon>Myxococcales</taxon>
        <taxon>Cystobacterineae</taxon>
        <taxon>Archangiaceae</taxon>
        <taxon>Archangium</taxon>
    </lineage>
</organism>
<dbReference type="EMBL" id="QUMU01000007">
    <property type="protein sequence ID" value="REG29894.1"/>
    <property type="molecule type" value="Genomic_DNA"/>
</dbReference>
<keyword evidence="3" id="KW-1185">Reference proteome</keyword>
<name>A0ABX9JZD9_9BACT</name>
<protein>
    <submittedName>
        <fullName evidence="2">Uncharacterized protein</fullName>
    </submittedName>
</protein>
<feature type="region of interest" description="Disordered" evidence="1">
    <location>
        <begin position="1"/>
        <end position="21"/>
    </location>
</feature>
<gene>
    <name evidence="2" type="ORF">ATI61_107591</name>
</gene>
<proteinExistence type="predicted"/>
<comment type="caution">
    <text evidence="2">The sequence shown here is derived from an EMBL/GenBank/DDBJ whole genome shotgun (WGS) entry which is preliminary data.</text>
</comment>
<sequence>MTKHEDGGAEPGSEQPSMVAKGAGNRWSRRRLLLGALGLVSAAAVGSQLALDGFHTEEKVSADENPWEALSQQRIWLCFAGYRGAYSFLNHLLQPPLYRTNAPARLMRACLYLEHGSLEAMRRDLRRPEVKHTPEAALLLALAERRSQSPDWRHAFFESWNALGRPDFSKSPLLPEPLEDTDPLLVVQDEKLPFKGPQGLPLLTVIPEQDGFLDWGPGEVRASDSVPLLMALRERLVLLGAESPARQQLLPEAEARLTQLTGSTPSTLQLALRAFLAERPPEAPFQHRDLEALEPLVSLEWKQPASELFFQEMREALKDVLLLPGHHAFLLATWAQGVSVGKELQRRARASAAHLNENERRWMGRLLWEVGARLREQHSRLELERALLLQVYGSELTGHSPTRMESIDLWVDLGRWEEALKRSGFKRWPLASLHEESCALRMRDEHTWLKAFAGKNALP</sequence>
<evidence type="ECO:0000313" key="3">
    <source>
        <dbReference type="Proteomes" id="UP000256345"/>
    </source>
</evidence>
<reference evidence="2 3" key="1">
    <citation type="submission" date="2018-08" db="EMBL/GenBank/DDBJ databases">
        <title>Genomic Encyclopedia of Archaeal and Bacterial Type Strains, Phase II (KMG-II): from individual species to whole genera.</title>
        <authorList>
            <person name="Goeker M."/>
        </authorList>
    </citation>
    <scope>NUCLEOTIDE SEQUENCE [LARGE SCALE GENOMIC DNA]</scope>
    <source>
        <strain evidence="2 3">DSM 2261</strain>
    </source>
</reference>
<accession>A0ABX9JZD9</accession>